<dbReference type="PIRSF" id="PIRSF008502">
    <property type="entry name" value="UCP008502"/>
    <property type="match status" value="1"/>
</dbReference>
<evidence type="ECO:0000313" key="2">
    <source>
        <dbReference type="Proteomes" id="UP000324678"/>
    </source>
</evidence>
<dbReference type="Gene3D" id="3.30.70.1280">
    <property type="entry name" value="SP0830-like domains"/>
    <property type="match status" value="1"/>
</dbReference>
<dbReference type="AlphaFoldDB" id="A0A5C1YH51"/>
<dbReference type="SUPFAM" id="SSF160379">
    <property type="entry name" value="SP0830-like"/>
    <property type="match status" value="1"/>
</dbReference>
<dbReference type="InterPro" id="IPR012545">
    <property type="entry name" value="DUF1697"/>
</dbReference>
<gene>
    <name evidence="1" type="ORF">FLP10_11310</name>
</gene>
<evidence type="ECO:0000313" key="1">
    <source>
        <dbReference type="EMBL" id="QEO14938.1"/>
    </source>
</evidence>
<dbReference type="Pfam" id="PF08002">
    <property type="entry name" value="DUF1697"/>
    <property type="match status" value="1"/>
</dbReference>
<dbReference type="PANTHER" id="PTHR36439">
    <property type="entry name" value="BLL4334 PROTEIN"/>
    <property type="match status" value="1"/>
</dbReference>
<dbReference type="OrthoDB" id="9806494at2"/>
<dbReference type="Gene3D" id="3.30.70.1260">
    <property type="entry name" value="bacterial protein sp0830 like"/>
    <property type="match status" value="1"/>
</dbReference>
<name>A0A5C1YH51_9MICO</name>
<reference evidence="1 2" key="1">
    <citation type="submission" date="2019-09" db="EMBL/GenBank/DDBJ databases">
        <title>Genome sequencing of strain KACC 19306.</title>
        <authorList>
            <person name="Heo J."/>
            <person name="Kim S.-J."/>
            <person name="Kim J.-S."/>
            <person name="Hong S.-B."/>
            <person name="Kwon S.-W."/>
        </authorList>
    </citation>
    <scope>NUCLEOTIDE SEQUENCE [LARGE SCALE GENOMIC DNA]</scope>
    <source>
        <strain evidence="1 2">KACC 19306</strain>
    </source>
</reference>
<dbReference type="KEGG" id="ail:FLP10_11310"/>
<sequence>MTASTRFVALLRGINVGGRNAVRMPDLVGCFADAGFADVRTLGQSGNVVFTARRTSGARFEGDVAAMLEDRFGMPVPTVIRSRAEFARTMDEAPPGHGSPDLRADVFFCRHPLTPEQALAEMPELREGVDTIAVGPGALYFSRVAARATKTRIQKFMALPVFQQNTVRSWGTCVKVSGLLEED</sequence>
<accession>A0A5C1YH51</accession>
<dbReference type="PANTHER" id="PTHR36439:SF1">
    <property type="entry name" value="DUF1697 DOMAIN-CONTAINING PROTEIN"/>
    <property type="match status" value="1"/>
</dbReference>
<dbReference type="EMBL" id="CP043505">
    <property type="protein sequence ID" value="QEO14938.1"/>
    <property type="molecule type" value="Genomic_DNA"/>
</dbReference>
<organism evidence="1 2">
    <name type="scientific">Agromyces intestinalis</name>
    <dbReference type="NCBI Taxonomy" id="2592652"/>
    <lineage>
        <taxon>Bacteria</taxon>
        <taxon>Bacillati</taxon>
        <taxon>Actinomycetota</taxon>
        <taxon>Actinomycetes</taxon>
        <taxon>Micrococcales</taxon>
        <taxon>Microbacteriaceae</taxon>
        <taxon>Agromyces</taxon>
    </lineage>
</organism>
<protein>
    <submittedName>
        <fullName evidence="1">DUF1697 domain-containing protein</fullName>
    </submittedName>
</protein>
<keyword evidence="2" id="KW-1185">Reference proteome</keyword>
<proteinExistence type="predicted"/>
<dbReference type="RefSeq" id="WP_149160957.1">
    <property type="nucleotide sequence ID" value="NZ_CP043505.1"/>
</dbReference>
<dbReference type="Proteomes" id="UP000324678">
    <property type="component" value="Chromosome"/>
</dbReference>